<dbReference type="UniPathway" id="UPA00223">
    <property type="reaction ID" value="UER01006"/>
</dbReference>
<feature type="domain" description="2Fe-2S ferredoxin-type" evidence="17">
    <location>
        <begin position="33"/>
        <end position="126"/>
    </location>
</feature>
<evidence type="ECO:0000256" key="1">
    <source>
        <dbReference type="ARBA" id="ARBA00001927"/>
    </source>
</evidence>
<evidence type="ECO:0000259" key="17">
    <source>
        <dbReference type="PROSITE" id="PS51085"/>
    </source>
</evidence>
<reference evidence="19" key="1">
    <citation type="submission" date="2012-08" db="EMBL/GenBank/DDBJ databases">
        <title>The Genome Sequence of Wuchereria bancrofti.</title>
        <authorList>
            <person name="Nutman T.B."/>
            <person name="Fink D.L."/>
            <person name="Russ C."/>
            <person name="Young S."/>
            <person name="Zeng Q."/>
            <person name="Koehrsen M."/>
            <person name="Alvarado L."/>
            <person name="Berlin A."/>
            <person name="Chapman S.B."/>
            <person name="Chen Z."/>
            <person name="Freedman E."/>
            <person name="Gellesch M."/>
            <person name="Goldberg J."/>
            <person name="Griggs A."/>
            <person name="Gujja S."/>
            <person name="Heilman E.R."/>
            <person name="Heiman D."/>
            <person name="Hepburn T."/>
            <person name="Howarth C."/>
            <person name="Jen D."/>
            <person name="Larson L."/>
            <person name="Lewis B."/>
            <person name="Mehta T."/>
            <person name="Park D."/>
            <person name="Pearson M."/>
            <person name="Roberts A."/>
            <person name="Saif S."/>
            <person name="Shea T."/>
            <person name="Shenoy N."/>
            <person name="Sisk P."/>
            <person name="Stolte C."/>
            <person name="Sykes S."/>
            <person name="Walk T."/>
            <person name="White J."/>
            <person name="Yandava C."/>
            <person name="Haas B."/>
            <person name="Henn M.R."/>
            <person name="Nusbaum C."/>
            <person name="Birren B."/>
        </authorList>
    </citation>
    <scope>NUCLEOTIDE SEQUENCE [LARGE SCALE GENOMIC DNA]</scope>
    <source>
        <strain evidence="19">NA</strain>
    </source>
</reference>
<evidence type="ECO:0000256" key="4">
    <source>
        <dbReference type="ARBA" id="ARBA00004788"/>
    </source>
</evidence>
<dbReference type="GO" id="GO:0008177">
    <property type="term" value="F:succinate dehydrogenase (quinone) activity"/>
    <property type="evidence" value="ECO:0007669"/>
    <property type="project" value="UniProtKB-EC"/>
</dbReference>
<gene>
    <name evidence="18" type="ORF">WUBG_04300</name>
</gene>
<dbReference type="GO" id="GO:0051537">
    <property type="term" value="F:2 iron, 2 sulfur cluster binding"/>
    <property type="evidence" value="ECO:0007669"/>
    <property type="project" value="UniProtKB-KW"/>
</dbReference>
<dbReference type="EC" id="1.3.5.1" evidence="6"/>
<dbReference type="InterPro" id="IPR025192">
    <property type="entry name" value="Succ_DH/fum_Rdtase_N"/>
</dbReference>
<dbReference type="InterPro" id="IPR001041">
    <property type="entry name" value="2Fe-2S_ferredoxin-type"/>
</dbReference>
<dbReference type="GO" id="GO:0009055">
    <property type="term" value="F:electron transfer activity"/>
    <property type="evidence" value="ECO:0007669"/>
    <property type="project" value="InterPro"/>
</dbReference>
<dbReference type="PANTHER" id="PTHR11921">
    <property type="entry name" value="SUCCINATE DEHYDROGENASE IRON-SULFUR PROTEIN"/>
    <property type="match status" value="1"/>
</dbReference>
<dbReference type="CDD" id="cd00207">
    <property type="entry name" value="fer2"/>
    <property type="match status" value="1"/>
</dbReference>
<dbReference type="GO" id="GO:0051538">
    <property type="term" value="F:3 iron, 4 sulfur cluster binding"/>
    <property type="evidence" value="ECO:0007669"/>
    <property type="project" value="UniProtKB-KW"/>
</dbReference>
<evidence type="ECO:0000256" key="9">
    <source>
        <dbReference type="ARBA" id="ARBA00022532"/>
    </source>
</evidence>
<evidence type="ECO:0000256" key="16">
    <source>
        <dbReference type="ARBA" id="ARBA00034078"/>
    </source>
</evidence>
<dbReference type="GO" id="GO:0006099">
    <property type="term" value="P:tricarboxylic acid cycle"/>
    <property type="evidence" value="ECO:0007669"/>
    <property type="project" value="UniProtKB-UniPathway"/>
</dbReference>
<dbReference type="GO" id="GO:0046872">
    <property type="term" value="F:metal ion binding"/>
    <property type="evidence" value="ECO:0007669"/>
    <property type="project" value="UniProtKB-KW"/>
</dbReference>
<evidence type="ECO:0000256" key="12">
    <source>
        <dbReference type="ARBA" id="ARBA00023002"/>
    </source>
</evidence>
<comment type="pathway">
    <text evidence="4">Carbohydrate metabolism; tricarboxylic acid cycle; fumarate from succinate (eukaryal route): step 1/1.</text>
</comment>
<evidence type="ECO:0000256" key="2">
    <source>
        <dbReference type="ARBA" id="ARBA00001966"/>
    </source>
</evidence>
<evidence type="ECO:0000256" key="13">
    <source>
        <dbReference type="ARBA" id="ARBA00023004"/>
    </source>
</evidence>
<accession>J9EQI9</accession>
<evidence type="ECO:0000313" key="18">
    <source>
        <dbReference type="EMBL" id="EJW84786.1"/>
    </source>
</evidence>
<dbReference type="InterPro" id="IPR036010">
    <property type="entry name" value="2Fe-2S_ferredoxin-like_sf"/>
</dbReference>
<dbReference type="FunFam" id="3.10.20.30:FF:000007">
    <property type="entry name" value="Succinate dehydrogenase [ubiquinone] iron-sulfur subunit, mitochondrial"/>
    <property type="match status" value="1"/>
</dbReference>
<evidence type="ECO:0000256" key="5">
    <source>
        <dbReference type="ARBA" id="ARBA00009433"/>
    </source>
</evidence>
<keyword evidence="11" id="KW-0479">Metal-binding</keyword>
<evidence type="ECO:0000256" key="11">
    <source>
        <dbReference type="ARBA" id="ARBA00022723"/>
    </source>
</evidence>
<evidence type="ECO:0000256" key="15">
    <source>
        <dbReference type="ARBA" id="ARBA00023291"/>
    </source>
</evidence>
<name>J9EQI9_WUCBA</name>
<keyword evidence="14" id="KW-0411">Iron-sulfur</keyword>
<dbReference type="InterPro" id="IPR004489">
    <property type="entry name" value="Succ_DH/fum_Rdtase_Fe-S"/>
</dbReference>
<evidence type="ECO:0000256" key="3">
    <source>
        <dbReference type="ARBA" id="ARBA00004443"/>
    </source>
</evidence>
<comment type="cofactor">
    <cofactor evidence="2">
        <name>[4Fe-4S] cluster</name>
        <dbReference type="ChEBI" id="CHEBI:49883"/>
    </cofactor>
</comment>
<dbReference type="GO" id="GO:0022904">
    <property type="term" value="P:respiratory electron transport chain"/>
    <property type="evidence" value="ECO:0007669"/>
    <property type="project" value="TreeGrafter"/>
</dbReference>
<keyword evidence="15" id="KW-0003">3Fe-4S</keyword>
<dbReference type="GO" id="GO:0051539">
    <property type="term" value="F:4 iron, 4 sulfur cluster binding"/>
    <property type="evidence" value="ECO:0007669"/>
    <property type="project" value="UniProtKB-KW"/>
</dbReference>
<protein>
    <recommendedName>
        <fullName evidence="7">Succinate dehydrogenase [ubiquinone] iron-sulfur subunit, mitochondrial</fullName>
        <ecNumber evidence="6">1.3.5.1</ecNumber>
    </recommendedName>
</protein>
<evidence type="ECO:0000256" key="8">
    <source>
        <dbReference type="ARBA" id="ARBA00022485"/>
    </source>
</evidence>
<dbReference type="PANTHER" id="PTHR11921:SF29">
    <property type="entry name" value="SUCCINATE DEHYDROGENASE [UBIQUINONE] IRON-SULFUR SUBUNIT, MITOCHONDRIAL"/>
    <property type="match status" value="1"/>
</dbReference>
<dbReference type="SUPFAM" id="SSF54292">
    <property type="entry name" value="2Fe-2S ferredoxin-like"/>
    <property type="match status" value="1"/>
</dbReference>
<comment type="caution">
    <text evidence="18">The sequence shown here is derived from an EMBL/GenBank/DDBJ whole genome shotgun (WGS) entry which is preliminary data.</text>
</comment>
<dbReference type="InterPro" id="IPR006058">
    <property type="entry name" value="2Fe2S_fd_BS"/>
</dbReference>
<keyword evidence="12" id="KW-0560">Oxidoreductase</keyword>
<dbReference type="Proteomes" id="UP000004810">
    <property type="component" value="Unassembled WGS sequence"/>
</dbReference>
<dbReference type="InterPro" id="IPR050573">
    <property type="entry name" value="SDH/FRD_Iron-Sulfur"/>
</dbReference>
<dbReference type="InterPro" id="IPR012675">
    <property type="entry name" value="Beta-grasp_dom_sf"/>
</dbReference>
<dbReference type="EMBL" id="ADBV01001460">
    <property type="protein sequence ID" value="EJW84786.1"/>
    <property type="molecule type" value="Genomic_DNA"/>
</dbReference>
<evidence type="ECO:0000313" key="19">
    <source>
        <dbReference type="Proteomes" id="UP000004810"/>
    </source>
</evidence>
<keyword evidence="13" id="KW-0408">Iron</keyword>
<proteinExistence type="inferred from homology"/>
<keyword evidence="8" id="KW-0004">4Fe-4S</keyword>
<dbReference type="Gene3D" id="3.10.20.30">
    <property type="match status" value="1"/>
</dbReference>
<comment type="subcellular location">
    <subcellularLocation>
        <location evidence="3">Mitochondrion inner membrane</location>
        <topology evidence="3">Peripheral membrane protein</topology>
        <orientation evidence="3">Matrix side</orientation>
    </subcellularLocation>
</comment>
<dbReference type="NCBIfam" id="TIGR00384">
    <property type="entry name" value="dhsB"/>
    <property type="match status" value="1"/>
</dbReference>
<keyword evidence="10" id="KW-0001">2Fe-2S</keyword>
<dbReference type="GO" id="GO:0005743">
    <property type="term" value="C:mitochondrial inner membrane"/>
    <property type="evidence" value="ECO:0007669"/>
    <property type="project" value="UniProtKB-SubCell"/>
</dbReference>
<comment type="cofactor">
    <cofactor evidence="1">
        <name>[3Fe-4S] cluster</name>
        <dbReference type="ChEBI" id="CHEBI:21137"/>
    </cofactor>
</comment>
<evidence type="ECO:0000256" key="7">
    <source>
        <dbReference type="ARBA" id="ARBA00016766"/>
    </source>
</evidence>
<sequence>MIRCASNFCRTGNLVSQIVRCASSIPPTGKRVKTFEIYRYDPEKPRSQPRLQKYDIDLDDCGAMILDVLIKIKNEIDPTLTFRRSCREGICGSCAMNINGENTLACICKIDENTSKSTKIYPLPHMFVIKDLVPDMNLFYAQYASIEPWLKKKTNSYLVRSKCTKQKRTMDYMNAFFVPAAARAVRRTGGMPTNIWDQLFFCSRTGLLFLQDSLLSKYLSDFLFRVFKPIELDRSPHFNNEPWS</sequence>
<evidence type="ECO:0000256" key="6">
    <source>
        <dbReference type="ARBA" id="ARBA00012792"/>
    </source>
</evidence>
<evidence type="ECO:0000256" key="10">
    <source>
        <dbReference type="ARBA" id="ARBA00022714"/>
    </source>
</evidence>
<dbReference type="PROSITE" id="PS51085">
    <property type="entry name" value="2FE2S_FER_2"/>
    <property type="match status" value="1"/>
</dbReference>
<keyword evidence="9" id="KW-0816">Tricarboxylic acid cycle</keyword>
<comment type="cofactor">
    <cofactor evidence="16">
        <name>[2Fe-2S] cluster</name>
        <dbReference type="ChEBI" id="CHEBI:190135"/>
    </cofactor>
</comment>
<evidence type="ECO:0000256" key="14">
    <source>
        <dbReference type="ARBA" id="ARBA00023014"/>
    </source>
</evidence>
<dbReference type="AlphaFoldDB" id="J9EQI9"/>
<dbReference type="PROSITE" id="PS00197">
    <property type="entry name" value="2FE2S_FER_1"/>
    <property type="match status" value="1"/>
</dbReference>
<comment type="similarity">
    <text evidence="5">Belongs to the succinate dehydrogenase/fumarate reductase iron-sulfur protein family.</text>
</comment>
<dbReference type="Pfam" id="PF13085">
    <property type="entry name" value="Fer2_3"/>
    <property type="match status" value="1"/>
</dbReference>
<organism evidence="18 19">
    <name type="scientific">Wuchereria bancrofti</name>
    <dbReference type="NCBI Taxonomy" id="6293"/>
    <lineage>
        <taxon>Eukaryota</taxon>
        <taxon>Metazoa</taxon>
        <taxon>Ecdysozoa</taxon>
        <taxon>Nematoda</taxon>
        <taxon>Chromadorea</taxon>
        <taxon>Rhabditida</taxon>
        <taxon>Spirurina</taxon>
        <taxon>Spiruromorpha</taxon>
        <taxon>Filarioidea</taxon>
        <taxon>Onchocercidae</taxon>
        <taxon>Wuchereria</taxon>
    </lineage>
</organism>